<dbReference type="Proteomes" id="UP000751190">
    <property type="component" value="Unassembled WGS sequence"/>
</dbReference>
<keyword evidence="3" id="KW-1185">Reference proteome</keyword>
<feature type="compositionally biased region" description="Basic residues" evidence="1">
    <location>
        <begin position="210"/>
        <end position="219"/>
    </location>
</feature>
<feature type="region of interest" description="Disordered" evidence="1">
    <location>
        <begin position="1"/>
        <end position="30"/>
    </location>
</feature>
<evidence type="ECO:0000256" key="1">
    <source>
        <dbReference type="SAM" id="MobiDB-lite"/>
    </source>
</evidence>
<sequence length="373" mass="36827">MASFTAHPTDASTDAVDAPASAMRGGATEQQDESVVAAMLLSSSRAGTLLPTATPARADFSALAFARHGRRSAGTSPAGALAPAADAGSARVGGGAPILDIGSLINAAVAIRTPPNPFGSGAALAAVAAYAGKANGAPPADADAQYGAAGGFPAKADGEVRLNGGGGVGARRAAAGAGVAAAGGLRPRRQLLSRDDVDAHDGARISAHAGGRRHHRRAKERGDKGDHAAACGAHASAERASVRMPDGIAEQRGVLRPWAADNANGCVRVIKRKAGHTLVSRHPGVPNVLSCALHRPAPLIPNAPASGTPAISRGGAGATLLSETMSSTVRTACWSFALAAPRVPAAALDGARAHGCTAENVAVGPHFGTPPCA</sequence>
<organism evidence="2 3">
    <name type="scientific">Diacronema lutheri</name>
    <name type="common">Unicellular marine alga</name>
    <name type="synonym">Monochrysis lutheri</name>
    <dbReference type="NCBI Taxonomy" id="2081491"/>
    <lineage>
        <taxon>Eukaryota</taxon>
        <taxon>Haptista</taxon>
        <taxon>Haptophyta</taxon>
        <taxon>Pavlovophyceae</taxon>
        <taxon>Pavlovales</taxon>
        <taxon>Pavlovaceae</taxon>
        <taxon>Diacronema</taxon>
    </lineage>
</organism>
<protein>
    <submittedName>
        <fullName evidence="2">Uncharacterized protein</fullName>
    </submittedName>
</protein>
<dbReference type="EMBL" id="JAGTXO010000043">
    <property type="protein sequence ID" value="KAG8459222.1"/>
    <property type="molecule type" value="Genomic_DNA"/>
</dbReference>
<evidence type="ECO:0000313" key="2">
    <source>
        <dbReference type="EMBL" id="KAG8459222.1"/>
    </source>
</evidence>
<reference evidence="2" key="1">
    <citation type="submission" date="2021-05" db="EMBL/GenBank/DDBJ databases">
        <title>The genome of the haptophyte Pavlova lutheri (Diacronema luteri, Pavlovales) - a model for lipid biosynthesis in eukaryotic algae.</title>
        <authorList>
            <person name="Hulatt C.J."/>
            <person name="Posewitz M.C."/>
        </authorList>
    </citation>
    <scope>NUCLEOTIDE SEQUENCE</scope>
    <source>
        <strain evidence="2">NIVA-4/92</strain>
    </source>
</reference>
<name>A0A8J5X9R4_DIALT</name>
<dbReference type="AlphaFoldDB" id="A0A8J5X9R4"/>
<dbReference type="OrthoDB" id="10668038at2759"/>
<accession>A0A8J5X9R4</accession>
<gene>
    <name evidence="2" type="ORF">KFE25_005733</name>
</gene>
<feature type="region of interest" description="Disordered" evidence="1">
    <location>
        <begin position="202"/>
        <end position="227"/>
    </location>
</feature>
<proteinExistence type="predicted"/>
<evidence type="ECO:0000313" key="3">
    <source>
        <dbReference type="Proteomes" id="UP000751190"/>
    </source>
</evidence>
<comment type="caution">
    <text evidence="2">The sequence shown here is derived from an EMBL/GenBank/DDBJ whole genome shotgun (WGS) entry which is preliminary data.</text>
</comment>